<dbReference type="RefSeq" id="XP_017988965.1">
    <property type="nucleotide sequence ID" value="XM_018133476.1"/>
</dbReference>
<dbReference type="OrthoDB" id="9995306at2759"/>
<sequence length="266" mass="29765">MEAQKQDLIVYSDHTTITPSLFKNGTHNMMLVSYRNGSSPVWLLNALLEALVFREPLSLNDTTSSFDRRKITNKLASVVTVASFMHNTNYFTDMLKKSKIPNYCVKLLDFCTDFVLNNLQKSLDNVLQAVLHQFPDSPGSAIILEQPEMLMSLFHISSDDLHSKLISPLMKRCSLLILVTSVDGFDSNAAEFDGGDVIEFARFPVTAFMKSIVCLGLKPLDTGRANDVAGTLRITCGGLLLNNAVHVVETEYLFNIQKETTKLFYR</sequence>
<dbReference type="STRING" id="45286.A0A0X8HV36"/>
<evidence type="ECO:0000313" key="2">
    <source>
        <dbReference type="Proteomes" id="UP000243052"/>
    </source>
</evidence>
<keyword evidence="2" id="KW-1185">Reference proteome</keyword>
<gene>
    <name evidence="1" type="ORF">AW171_hschr63968</name>
</gene>
<accession>A0A0X8HV36</accession>
<dbReference type="CDD" id="cd19495">
    <property type="entry name" value="Elp6"/>
    <property type="match status" value="1"/>
</dbReference>
<dbReference type="Proteomes" id="UP000243052">
    <property type="component" value="Chromosome vi"/>
</dbReference>
<dbReference type="EMBL" id="CP014246">
    <property type="protein sequence ID" value="AMD21969.1"/>
    <property type="molecule type" value="Genomic_DNA"/>
</dbReference>
<dbReference type="Gene3D" id="3.40.50.300">
    <property type="entry name" value="P-loop containing nucleotide triphosphate hydrolases"/>
    <property type="match status" value="1"/>
</dbReference>
<name>A0A0X8HV36_9SACH</name>
<dbReference type="GeneID" id="28725293"/>
<proteinExistence type="predicted"/>
<dbReference type="InterPro" id="IPR027417">
    <property type="entry name" value="P-loop_NTPase"/>
</dbReference>
<protein>
    <submittedName>
        <fullName evidence="1">HFR114Cp</fullName>
    </submittedName>
</protein>
<dbReference type="AlphaFoldDB" id="A0A0X8HV36"/>
<evidence type="ECO:0000313" key="1">
    <source>
        <dbReference type="EMBL" id="AMD21969.1"/>
    </source>
</evidence>
<reference evidence="1 2" key="1">
    <citation type="submission" date="2016-01" db="EMBL/GenBank/DDBJ databases">
        <title>Genome sequence of the yeast Holleya sinecauda.</title>
        <authorList>
            <person name="Dietrich F.S."/>
        </authorList>
    </citation>
    <scope>NUCLEOTIDE SEQUENCE [LARGE SCALE GENOMIC DNA]</scope>
    <source>
        <strain evidence="1 2">ATCC 58844</strain>
    </source>
</reference>
<organism evidence="1 2">
    <name type="scientific">Eremothecium sinecaudum</name>
    <dbReference type="NCBI Taxonomy" id="45286"/>
    <lineage>
        <taxon>Eukaryota</taxon>
        <taxon>Fungi</taxon>
        <taxon>Dikarya</taxon>
        <taxon>Ascomycota</taxon>
        <taxon>Saccharomycotina</taxon>
        <taxon>Saccharomycetes</taxon>
        <taxon>Saccharomycetales</taxon>
        <taxon>Saccharomycetaceae</taxon>
        <taxon>Eremothecium</taxon>
    </lineage>
</organism>